<dbReference type="SUPFAM" id="SSF55729">
    <property type="entry name" value="Acyl-CoA N-acyltransferases (Nat)"/>
    <property type="match status" value="1"/>
</dbReference>
<dbReference type="InterPro" id="IPR000182">
    <property type="entry name" value="GNAT_dom"/>
</dbReference>
<keyword evidence="2" id="KW-0808">Transferase</keyword>
<dbReference type="GO" id="GO:0016747">
    <property type="term" value="F:acyltransferase activity, transferring groups other than amino-acyl groups"/>
    <property type="evidence" value="ECO:0007669"/>
    <property type="project" value="InterPro"/>
</dbReference>
<dbReference type="Pfam" id="PF00583">
    <property type="entry name" value="Acetyltransf_1"/>
    <property type="match status" value="1"/>
</dbReference>
<dbReference type="Gene3D" id="3.40.630.30">
    <property type="match status" value="1"/>
</dbReference>
<gene>
    <name evidence="2" type="ORF">SBA5_330074</name>
</gene>
<name>A0A2N9LFJ8_9BACT</name>
<proteinExistence type="predicted"/>
<dbReference type="InterPro" id="IPR052777">
    <property type="entry name" value="Acetyltransferase_Enz"/>
</dbReference>
<reference evidence="3" key="1">
    <citation type="submission" date="2018-02" db="EMBL/GenBank/DDBJ databases">
        <authorList>
            <person name="Hausmann B."/>
        </authorList>
    </citation>
    <scope>NUCLEOTIDE SEQUENCE [LARGE SCALE GENOMIC DNA]</scope>
    <source>
        <strain evidence="3">Peat soil MAG SbA5</strain>
    </source>
</reference>
<feature type="domain" description="N-acetyltransferase" evidence="1">
    <location>
        <begin position="5"/>
        <end position="157"/>
    </location>
</feature>
<dbReference type="PANTHER" id="PTHR43305">
    <property type="entry name" value="FAMILY N-ACETYLTRANSFERASE, PUTATIVE (AFU_ORTHOLOGUE AFUA_2G01380)-RELATED"/>
    <property type="match status" value="1"/>
</dbReference>
<dbReference type="AlphaFoldDB" id="A0A2N9LFJ8"/>
<dbReference type="PROSITE" id="PS51186">
    <property type="entry name" value="GNAT"/>
    <property type="match status" value="1"/>
</dbReference>
<evidence type="ECO:0000259" key="1">
    <source>
        <dbReference type="PROSITE" id="PS51186"/>
    </source>
</evidence>
<dbReference type="OrthoDB" id="7205533at2"/>
<organism evidence="2 3">
    <name type="scientific">Candidatus Sulfuritelmatomonas gaucii</name>
    <dbReference type="NCBI Taxonomy" id="2043161"/>
    <lineage>
        <taxon>Bacteria</taxon>
        <taxon>Pseudomonadati</taxon>
        <taxon>Acidobacteriota</taxon>
        <taxon>Terriglobia</taxon>
        <taxon>Terriglobales</taxon>
        <taxon>Acidobacteriaceae</taxon>
        <taxon>Candidatus Sulfuritelmatomonas</taxon>
    </lineage>
</organism>
<sequence length="157" mass="17239">MKSSVQIVPVESAEALASVRTLLQEYWNSFGFTPCFQNFSDEIAGLPGAYAPPGGRLALAMVEGQPAGCIALRRLDERHAEVKRLYARPAFRGFGLGRALLEWVMAEARAAGYSKMVGDTMPVMGDALALYDRMGFERCEPYSPKPTEGAIYIRKTL</sequence>
<dbReference type="InterPro" id="IPR016181">
    <property type="entry name" value="Acyl_CoA_acyltransferase"/>
</dbReference>
<dbReference type="PANTHER" id="PTHR43305:SF1">
    <property type="entry name" value="FAMILY N-ACETYLTRANSFERASE, PUTATIVE (AFU_ORTHOLOGUE AFUA_2G01380)-RELATED"/>
    <property type="match status" value="1"/>
</dbReference>
<dbReference type="CDD" id="cd04301">
    <property type="entry name" value="NAT_SF"/>
    <property type="match status" value="1"/>
</dbReference>
<dbReference type="Proteomes" id="UP000239735">
    <property type="component" value="Unassembled WGS sequence"/>
</dbReference>
<protein>
    <submittedName>
        <fullName evidence="2">GCN5-related N-acetyltransferase</fullName>
    </submittedName>
</protein>
<evidence type="ECO:0000313" key="3">
    <source>
        <dbReference type="Proteomes" id="UP000239735"/>
    </source>
</evidence>
<evidence type="ECO:0000313" key="2">
    <source>
        <dbReference type="EMBL" id="SPE22032.1"/>
    </source>
</evidence>
<dbReference type="EMBL" id="OKRB01000090">
    <property type="protein sequence ID" value="SPE22032.1"/>
    <property type="molecule type" value="Genomic_DNA"/>
</dbReference>
<accession>A0A2N9LFJ8</accession>